<dbReference type="GO" id="GO:0005524">
    <property type="term" value="F:ATP binding"/>
    <property type="evidence" value="ECO:0007669"/>
    <property type="project" value="UniProtKB-UniRule"/>
</dbReference>
<gene>
    <name evidence="6" type="ORF">HPB48_026816</name>
</gene>
<dbReference type="PROSITE" id="PS50127">
    <property type="entry name" value="UBC_2"/>
    <property type="match status" value="1"/>
</dbReference>
<dbReference type="Proteomes" id="UP000821853">
    <property type="component" value="Unassembled WGS sequence"/>
</dbReference>
<keyword evidence="4" id="KW-0067">ATP-binding</keyword>
<name>A0A9J6HCG9_HAELO</name>
<evidence type="ECO:0000256" key="1">
    <source>
        <dbReference type="ARBA" id="ARBA00022679"/>
    </source>
</evidence>
<dbReference type="Pfam" id="PF00179">
    <property type="entry name" value="UQ_con"/>
    <property type="match status" value="1"/>
</dbReference>
<dbReference type="OMA" id="HWEATIL"/>
<protein>
    <recommendedName>
        <fullName evidence="5">UBC core domain-containing protein</fullName>
    </recommendedName>
</protein>
<feature type="domain" description="UBC core" evidence="5">
    <location>
        <begin position="33"/>
        <end position="180"/>
    </location>
</feature>
<evidence type="ECO:0000313" key="7">
    <source>
        <dbReference type="Proteomes" id="UP000821853"/>
    </source>
</evidence>
<dbReference type="InterPro" id="IPR000608">
    <property type="entry name" value="UBC"/>
</dbReference>
<accession>A0A9J6HCG9</accession>
<proteinExistence type="inferred from homology"/>
<feature type="active site" description="Glycyl thioester intermediate" evidence="3">
    <location>
        <position position="118"/>
    </location>
</feature>
<evidence type="ECO:0000256" key="2">
    <source>
        <dbReference type="ARBA" id="ARBA00022786"/>
    </source>
</evidence>
<dbReference type="VEuPathDB" id="VectorBase:HLOH_048506"/>
<dbReference type="AlphaFoldDB" id="A0A9J6HCG9"/>
<evidence type="ECO:0000259" key="5">
    <source>
        <dbReference type="PROSITE" id="PS50127"/>
    </source>
</evidence>
<dbReference type="EMBL" id="JABSTR010003163">
    <property type="protein sequence ID" value="KAH9384802.1"/>
    <property type="molecule type" value="Genomic_DNA"/>
</dbReference>
<comment type="caution">
    <text evidence="6">The sequence shown here is derived from an EMBL/GenBank/DDBJ whole genome shotgun (WGS) entry which is preliminary data.</text>
</comment>
<dbReference type="FunFam" id="3.10.110.10:FF:000002">
    <property type="entry name" value="Ubiquitin-conjugating enzyme E2 D3"/>
    <property type="match status" value="1"/>
</dbReference>
<keyword evidence="4" id="KW-0547">Nucleotide-binding</keyword>
<dbReference type="InterPro" id="IPR016135">
    <property type="entry name" value="UBQ-conjugating_enzyme/RWD"/>
</dbReference>
<keyword evidence="2 4" id="KW-0833">Ubl conjugation pathway</keyword>
<dbReference type="InterPro" id="IPR023313">
    <property type="entry name" value="UBQ-conjugating_AS"/>
</dbReference>
<keyword evidence="1" id="KW-0808">Transferase</keyword>
<keyword evidence="7" id="KW-1185">Reference proteome</keyword>
<evidence type="ECO:0000256" key="4">
    <source>
        <dbReference type="RuleBase" id="RU362109"/>
    </source>
</evidence>
<evidence type="ECO:0000313" key="6">
    <source>
        <dbReference type="EMBL" id="KAH9384802.1"/>
    </source>
</evidence>
<dbReference type="Gene3D" id="3.10.110.10">
    <property type="entry name" value="Ubiquitin Conjugating Enzyme"/>
    <property type="match status" value="1"/>
</dbReference>
<dbReference type="GO" id="GO:0016740">
    <property type="term" value="F:transferase activity"/>
    <property type="evidence" value="ECO:0007669"/>
    <property type="project" value="UniProtKB-KW"/>
</dbReference>
<sequence length="182" mass="20442">MRQIITIIILTVGALDFRRSRWTRASQQDLAMAVNARIKTELEEIHRDPPANCSAGPVNDEDLLNWEATILGPEDSPYEGGVFKLSISFPKDYPFNPPKLKFVTKIYHPNISTCGSICLDVISSKWSPALSISKVLLSICSMLCDPNPDSPLHQAAAELYKTNRQKYDATAREWTKLHAQEK</sequence>
<dbReference type="SUPFAM" id="SSF54495">
    <property type="entry name" value="UBC-like"/>
    <property type="match status" value="1"/>
</dbReference>
<organism evidence="6 7">
    <name type="scientific">Haemaphysalis longicornis</name>
    <name type="common">Bush tick</name>
    <dbReference type="NCBI Taxonomy" id="44386"/>
    <lineage>
        <taxon>Eukaryota</taxon>
        <taxon>Metazoa</taxon>
        <taxon>Ecdysozoa</taxon>
        <taxon>Arthropoda</taxon>
        <taxon>Chelicerata</taxon>
        <taxon>Arachnida</taxon>
        <taxon>Acari</taxon>
        <taxon>Parasitiformes</taxon>
        <taxon>Ixodida</taxon>
        <taxon>Ixodoidea</taxon>
        <taxon>Ixodidae</taxon>
        <taxon>Haemaphysalinae</taxon>
        <taxon>Haemaphysalis</taxon>
    </lineage>
</organism>
<evidence type="ECO:0000256" key="3">
    <source>
        <dbReference type="PROSITE-ProRule" id="PRU10133"/>
    </source>
</evidence>
<comment type="similarity">
    <text evidence="4">Belongs to the ubiquitin-conjugating enzyme family.</text>
</comment>
<dbReference type="PROSITE" id="PS00183">
    <property type="entry name" value="UBC_1"/>
    <property type="match status" value="1"/>
</dbReference>
<dbReference type="SMART" id="SM00212">
    <property type="entry name" value="UBCc"/>
    <property type="match status" value="1"/>
</dbReference>
<dbReference type="PANTHER" id="PTHR24068">
    <property type="entry name" value="UBIQUITIN-CONJUGATING ENZYME E2"/>
    <property type="match status" value="1"/>
</dbReference>
<reference evidence="6 7" key="1">
    <citation type="journal article" date="2020" name="Cell">
        <title>Large-Scale Comparative Analyses of Tick Genomes Elucidate Their Genetic Diversity and Vector Capacities.</title>
        <authorList>
            <consortium name="Tick Genome and Microbiome Consortium (TIGMIC)"/>
            <person name="Jia N."/>
            <person name="Wang J."/>
            <person name="Shi W."/>
            <person name="Du L."/>
            <person name="Sun Y."/>
            <person name="Zhan W."/>
            <person name="Jiang J.F."/>
            <person name="Wang Q."/>
            <person name="Zhang B."/>
            <person name="Ji P."/>
            <person name="Bell-Sakyi L."/>
            <person name="Cui X.M."/>
            <person name="Yuan T.T."/>
            <person name="Jiang B.G."/>
            <person name="Yang W.F."/>
            <person name="Lam T.T."/>
            <person name="Chang Q.C."/>
            <person name="Ding S.J."/>
            <person name="Wang X.J."/>
            <person name="Zhu J.G."/>
            <person name="Ruan X.D."/>
            <person name="Zhao L."/>
            <person name="Wei J.T."/>
            <person name="Ye R.Z."/>
            <person name="Que T.C."/>
            <person name="Du C.H."/>
            <person name="Zhou Y.H."/>
            <person name="Cheng J.X."/>
            <person name="Dai P.F."/>
            <person name="Guo W.B."/>
            <person name="Han X.H."/>
            <person name="Huang E.J."/>
            <person name="Li L.F."/>
            <person name="Wei W."/>
            <person name="Gao Y.C."/>
            <person name="Liu J.Z."/>
            <person name="Shao H.Z."/>
            <person name="Wang X."/>
            <person name="Wang C.C."/>
            <person name="Yang T.C."/>
            <person name="Huo Q.B."/>
            <person name="Li W."/>
            <person name="Chen H.Y."/>
            <person name="Chen S.E."/>
            <person name="Zhou L.G."/>
            <person name="Ni X.B."/>
            <person name="Tian J.H."/>
            <person name="Sheng Y."/>
            <person name="Liu T."/>
            <person name="Pan Y.S."/>
            <person name="Xia L.Y."/>
            <person name="Li J."/>
            <person name="Zhao F."/>
            <person name="Cao W.C."/>
        </authorList>
    </citation>
    <scope>NUCLEOTIDE SEQUENCE [LARGE SCALE GENOMIC DNA]</scope>
    <source>
        <strain evidence="6">HaeL-2018</strain>
    </source>
</reference>
<dbReference type="OrthoDB" id="7851174at2759"/>